<comment type="caution">
    <text evidence="1">The sequence shown here is derived from an EMBL/GenBank/DDBJ whole genome shotgun (WGS) entry which is preliminary data.</text>
</comment>
<reference evidence="1 2" key="1">
    <citation type="journal article" date="2016" name="Front. Microbiol.">
        <title>Genomic Resource of Rice Seed Associated Bacteria.</title>
        <authorList>
            <person name="Midha S."/>
            <person name="Bansal K."/>
            <person name="Sharma S."/>
            <person name="Kumar N."/>
            <person name="Patil P.P."/>
            <person name="Chaudhry V."/>
            <person name="Patil P.B."/>
        </authorList>
    </citation>
    <scope>NUCLEOTIDE SEQUENCE [LARGE SCALE GENOMIC DNA]</scope>
    <source>
        <strain evidence="1 2">RSA13</strain>
    </source>
</reference>
<dbReference type="Proteomes" id="UP000072520">
    <property type="component" value="Unassembled WGS sequence"/>
</dbReference>
<organism evidence="1 2">
    <name type="scientific">Pantoea stewartii</name>
    <dbReference type="NCBI Taxonomy" id="66269"/>
    <lineage>
        <taxon>Bacteria</taxon>
        <taxon>Pseudomonadati</taxon>
        <taxon>Pseudomonadota</taxon>
        <taxon>Gammaproteobacteria</taxon>
        <taxon>Enterobacterales</taxon>
        <taxon>Erwiniaceae</taxon>
        <taxon>Pantoea</taxon>
    </lineage>
</organism>
<gene>
    <name evidence="1" type="ORF">RSA13_17705</name>
</gene>
<sequence>MRLWQQENRQAHHHAEKFFYPDGLKALSCGILPDLNPDILALLDDIRRLTRDDPLADVMQAKNFHVTFLPLTPACYDERQQIPMISEVTGTFRQCVTDLSLRVEGLRLVALPDQLLLAGFPDGSAVAQRAAFWNALMSSATWRDLLLERHSGKTTPPEFWHTTLLRYRAASLPDSLKSYFIDNMHRRYGSVAGDIRLVFAVYNWADPETITV</sequence>
<protein>
    <recommendedName>
        <fullName evidence="3">DUF1868 domain-containing protein</fullName>
    </recommendedName>
</protein>
<evidence type="ECO:0000313" key="1">
    <source>
        <dbReference type="EMBL" id="KTS94681.1"/>
    </source>
</evidence>
<evidence type="ECO:0000313" key="2">
    <source>
        <dbReference type="Proteomes" id="UP000072520"/>
    </source>
</evidence>
<dbReference type="EMBL" id="LDSI01000027">
    <property type="protein sequence ID" value="KTS94681.1"/>
    <property type="molecule type" value="Genomic_DNA"/>
</dbReference>
<name>A0AB34VAT7_9GAMM</name>
<evidence type="ECO:0008006" key="3">
    <source>
        <dbReference type="Google" id="ProtNLM"/>
    </source>
</evidence>
<proteinExistence type="predicted"/>
<accession>A0AB34VAT7</accession>
<dbReference type="AlphaFoldDB" id="A0AB34VAT7"/>